<sequence length="889" mass="101038">MFKKTLVLLYACHCTITVFGQATDLEHRIANARMITTPYAVGVMDEWGEYPRPNLVRTNWINLNGDWKYQITDINKFEYLGFKDAIKVPYPIESKLSGVQKPLLPTQTLWYFKEIKSPSLSKNSRFILNFGAVDWQTEVFVNGKSVGKHTGGYDAFSFDITDYLHGKGIDSVVVAVVDPTDKGINPHGKQVLNPGNIYYTPTSGIWQTVWLEKVPVTRIENIKVTPDIDNSSVIFVSSTAGNNLQKGKVKVTVLANGRAIADGTGNVNSGIKIPLIKPRLWSPEDPFLYDVKVQLIDGSRVLDEVGSYFGMRKISVAKDREGHQRIQLNNKTIFNLGVLDQGFWPDGLYAAPSSHALEFDIATIKAMGFNTIRKHIKVEPQLWYYYADKLGMLVWQDFVNPPHGLPEGAKAEFEKELKVTLQQLQNHPSIISWVVFNEGWGAFDQERMTKLVKEEDPTRLVNGHSGQLLYVNNRLRNDIKTPWVASDIADIHSYPFPRPLKDDFGKVQAVGEFGGITVSVPYHTWNDLQTWGYDTKKPAEFRAIYRQMIDSIAVLEKQGLSAAIYTQPFDVETEENGFISYDRMVLKIPFDTLRAINTVLSGVNINQPVERRLLTAFRLINEADTDDKYAQYLKSIRGGTGDSALIRRMILLSMKKKDTSNTRYLTSVFLKKVNNQLNYDNVSLLTYVAASPDDPGYSVLLRDSTGSAQAIGEQAYQRWRKKVITNRFIKPMLASKGDVDWEKIESEVTQVYGPSGQEYIWGAAMMQNFNSKDWNDFGKYYRKYFEVAKEHSEYHINNMTWKIFENISDTSLLRFAKDVSAYNVKEKDNSAEAIDTYANLMYKLGEKDKAIEWEKKAVAARPDIKELADNLDKMLRGVPTWPVDSTKRN</sequence>
<comment type="similarity">
    <text evidence="1">Belongs to the glycosyl hydrolase 2 family.</text>
</comment>
<dbReference type="AlphaFoldDB" id="A0A1M7BUA2"/>
<evidence type="ECO:0000256" key="1">
    <source>
        <dbReference type="ARBA" id="ARBA00007401"/>
    </source>
</evidence>
<dbReference type="InterPro" id="IPR017853">
    <property type="entry name" value="GH"/>
</dbReference>
<dbReference type="Pfam" id="PF02836">
    <property type="entry name" value="Glyco_hydro_2_C"/>
    <property type="match status" value="1"/>
</dbReference>
<evidence type="ECO:0000313" key="8">
    <source>
        <dbReference type="EMBL" id="SHL58618.1"/>
    </source>
</evidence>
<feature type="repeat" description="TPR" evidence="4">
    <location>
        <begin position="831"/>
        <end position="864"/>
    </location>
</feature>
<keyword evidence="2 8" id="KW-0378">Hydrolase</keyword>
<dbReference type="SUPFAM" id="SSF51445">
    <property type="entry name" value="(Trans)glycosidases"/>
    <property type="match status" value="1"/>
</dbReference>
<dbReference type="Gene3D" id="2.60.40.10">
    <property type="entry name" value="Immunoglobulins"/>
    <property type="match status" value="1"/>
</dbReference>
<dbReference type="PANTHER" id="PTHR42732">
    <property type="entry name" value="BETA-GALACTOSIDASE"/>
    <property type="match status" value="1"/>
</dbReference>
<evidence type="ECO:0000259" key="7">
    <source>
        <dbReference type="Pfam" id="PF02837"/>
    </source>
</evidence>
<evidence type="ECO:0000256" key="4">
    <source>
        <dbReference type="PROSITE-ProRule" id="PRU00339"/>
    </source>
</evidence>
<gene>
    <name evidence="8" type="ORF">SAMN05444266_10475</name>
</gene>
<dbReference type="InterPro" id="IPR006102">
    <property type="entry name" value="Ig-like_GH2"/>
</dbReference>
<evidence type="ECO:0000313" key="9">
    <source>
        <dbReference type="Proteomes" id="UP000184420"/>
    </source>
</evidence>
<dbReference type="Pfam" id="PF00703">
    <property type="entry name" value="Glyco_hydro_2"/>
    <property type="match status" value="1"/>
</dbReference>
<dbReference type="InterPro" id="IPR051913">
    <property type="entry name" value="GH2_Domain-Containing"/>
</dbReference>
<evidence type="ECO:0000256" key="3">
    <source>
        <dbReference type="ARBA" id="ARBA00023295"/>
    </source>
</evidence>
<proteinExistence type="inferred from homology"/>
<organism evidence="8 9">
    <name type="scientific">Chitinophaga jiangningensis</name>
    <dbReference type="NCBI Taxonomy" id="1419482"/>
    <lineage>
        <taxon>Bacteria</taxon>
        <taxon>Pseudomonadati</taxon>
        <taxon>Bacteroidota</taxon>
        <taxon>Chitinophagia</taxon>
        <taxon>Chitinophagales</taxon>
        <taxon>Chitinophagaceae</taxon>
        <taxon>Chitinophaga</taxon>
    </lineage>
</organism>
<evidence type="ECO:0000256" key="2">
    <source>
        <dbReference type="ARBA" id="ARBA00022801"/>
    </source>
</evidence>
<keyword evidence="9" id="KW-1185">Reference proteome</keyword>
<dbReference type="EMBL" id="FRBL01000004">
    <property type="protein sequence ID" value="SHL58618.1"/>
    <property type="molecule type" value="Genomic_DNA"/>
</dbReference>
<keyword evidence="4" id="KW-0802">TPR repeat</keyword>
<dbReference type="InterPro" id="IPR019734">
    <property type="entry name" value="TPR_rpt"/>
</dbReference>
<dbReference type="InterPro" id="IPR008979">
    <property type="entry name" value="Galactose-bd-like_sf"/>
</dbReference>
<dbReference type="RefSeq" id="WP_073080616.1">
    <property type="nucleotide sequence ID" value="NZ_FRBL01000004.1"/>
</dbReference>
<dbReference type="GO" id="GO:0004553">
    <property type="term" value="F:hydrolase activity, hydrolyzing O-glycosyl compounds"/>
    <property type="evidence" value="ECO:0007669"/>
    <property type="project" value="InterPro"/>
</dbReference>
<dbReference type="InterPro" id="IPR013783">
    <property type="entry name" value="Ig-like_fold"/>
</dbReference>
<dbReference type="PANTHER" id="PTHR42732:SF2">
    <property type="entry name" value="BETA-MANNOSIDASE"/>
    <property type="match status" value="1"/>
</dbReference>
<dbReference type="OrthoDB" id="9801077at2"/>
<feature type="domain" description="Glycoside hydrolase family 2 immunoglobulin-like beta-sandwich" evidence="5">
    <location>
        <begin position="217"/>
        <end position="312"/>
    </location>
</feature>
<reference evidence="8 9" key="1">
    <citation type="submission" date="2016-11" db="EMBL/GenBank/DDBJ databases">
        <authorList>
            <person name="Jaros S."/>
            <person name="Januszkiewicz K."/>
            <person name="Wedrychowicz H."/>
        </authorList>
    </citation>
    <scope>NUCLEOTIDE SEQUENCE [LARGE SCALE GENOMIC DNA]</scope>
    <source>
        <strain evidence="8 9">DSM 27406</strain>
    </source>
</reference>
<dbReference type="STRING" id="1419482.SAMN05444266_10475"/>
<protein>
    <submittedName>
        <fullName evidence="8">Glycosyl hydrolases family 2, TIM barrel domain</fullName>
    </submittedName>
</protein>
<dbReference type="InterPro" id="IPR036156">
    <property type="entry name" value="Beta-gal/glucu_dom_sf"/>
</dbReference>
<dbReference type="Gene3D" id="2.60.120.260">
    <property type="entry name" value="Galactose-binding domain-like"/>
    <property type="match status" value="1"/>
</dbReference>
<evidence type="ECO:0000259" key="6">
    <source>
        <dbReference type="Pfam" id="PF02836"/>
    </source>
</evidence>
<accession>A0A1M7BUA2</accession>
<dbReference type="SUPFAM" id="SSF49785">
    <property type="entry name" value="Galactose-binding domain-like"/>
    <property type="match status" value="1"/>
</dbReference>
<dbReference type="Pfam" id="PF02837">
    <property type="entry name" value="Glyco_hydro_2_N"/>
    <property type="match status" value="1"/>
</dbReference>
<dbReference type="GO" id="GO:0005975">
    <property type="term" value="P:carbohydrate metabolic process"/>
    <property type="evidence" value="ECO:0007669"/>
    <property type="project" value="InterPro"/>
</dbReference>
<feature type="domain" description="Glycoside hydrolase family 2 catalytic" evidence="6">
    <location>
        <begin position="354"/>
        <end position="466"/>
    </location>
</feature>
<dbReference type="InterPro" id="IPR006104">
    <property type="entry name" value="Glyco_hydro_2_N"/>
</dbReference>
<feature type="domain" description="Glycosyl hydrolases family 2 sugar binding" evidence="7">
    <location>
        <begin position="86"/>
        <end position="213"/>
    </location>
</feature>
<dbReference type="Proteomes" id="UP000184420">
    <property type="component" value="Unassembled WGS sequence"/>
</dbReference>
<dbReference type="Gene3D" id="3.20.20.80">
    <property type="entry name" value="Glycosidases"/>
    <property type="match status" value="1"/>
</dbReference>
<name>A0A1M7BUA2_9BACT</name>
<dbReference type="InterPro" id="IPR006103">
    <property type="entry name" value="Glyco_hydro_2_cat"/>
</dbReference>
<keyword evidence="3" id="KW-0326">Glycosidase</keyword>
<evidence type="ECO:0000259" key="5">
    <source>
        <dbReference type="Pfam" id="PF00703"/>
    </source>
</evidence>
<dbReference type="PROSITE" id="PS50005">
    <property type="entry name" value="TPR"/>
    <property type="match status" value="1"/>
</dbReference>
<dbReference type="SUPFAM" id="SSF49303">
    <property type="entry name" value="beta-Galactosidase/glucuronidase domain"/>
    <property type="match status" value="1"/>
</dbReference>